<evidence type="ECO:0000313" key="1">
    <source>
        <dbReference type="EMBL" id="EJT81500.1"/>
    </source>
</evidence>
<dbReference type="HOGENOM" id="CLU_056576_0_0_1"/>
<proteinExistence type="predicted"/>
<dbReference type="OrthoDB" id="2019666at2759"/>
<evidence type="ECO:0008006" key="4">
    <source>
        <dbReference type="Google" id="ProtNLM"/>
    </source>
</evidence>
<accession>J3NJP8</accession>
<gene>
    <name evidence="2" type="primary">20341936</name>
    <name evidence="1" type="ORF">GGTG_01478</name>
</gene>
<name>J3NJP8_GAET3</name>
<dbReference type="Gene3D" id="3.40.630.30">
    <property type="match status" value="1"/>
</dbReference>
<dbReference type="EMBL" id="GL385395">
    <property type="protein sequence ID" value="EJT81500.1"/>
    <property type="molecule type" value="Genomic_DNA"/>
</dbReference>
<dbReference type="VEuPathDB" id="FungiDB:GGTG_01478"/>
<dbReference type="Proteomes" id="UP000006039">
    <property type="component" value="Unassembled WGS sequence"/>
</dbReference>
<evidence type="ECO:0000313" key="2">
    <source>
        <dbReference type="EnsemblFungi" id="EJT81500"/>
    </source>
</evidence>
<organism evidence="1">
    <name type="scientific">Gaeumannomyces tritici (strain R3-111a-1)</name>
    <name type="common">Wheat and barley take-all root rot fungus</name>
    <name type="synonym">Gaeumannomyces graminis var. tritici</name>
    <dbReference type="NCBI Taxonomy" id="644352"/>
    <lineage>
        <taxon>Eukaryota</taxon>
        <taxon>Fungi</taxon>
        <taxon>Dikarya</taxon>
        <taxon>Ascomycota</taxon>
        <taxon>Pezizomycotina</taxon>
        <taxon>Sordariomycetes</taxon>
        <taxon>Sordariomycetidae</taxon>
        <taxon>Magnaporthales</taxon>
        <taxon>Magnaporthaceae</taxon>
        <taxon>Gaeumannomyces</taxon>
    </lineage>
</organism>
<dbReference type="eggNOG" id="ENOG502S5C5">
    <property type="taxonomic scope" value="Eukaryota"/>
</dbReference>
<dbReference type="InterPro" id="IPR016181">
    <property type="entry name" value="Acyl_CoA_acyltransferase"/>
</dbReference>
<keyword evidence="3" id="KW-1185">Reference proteome</keyword>
<dbReference type="EnsemblFungi" id="EJT81500">
    <property type="protein sequence ID" value="EJT81500"/>
    <property type="gene ID" value="GGTG_01478"/>
</dbReference>
<dbReference type="STRING" id="644352.J3NJP8"/>
<reference evidence="1" key="3">
    <citation type="submission" date="2010-09" db="EMBL/GenBank/DDBJ databases">
        <title>Annotation of Gaeumannomyces graminis var. tritici R3-111a-1.</title>
        <authorList>
            <consortium name="The Broad Institute Genome Sequencing Platform"/>
            <person name="Ma L.-J."/>
            <person name="Dead R."/>
            <person name="Young S.K."/>
            <person name="Zeng Q."/>
            <person name="Gargeya S."/>
            <person name="Fitzgerald M."/>
            <person name="Haas B."/>
            <person name="Abouelleil A."/>
            <person name="Alvarado L."/>
            <person name="Arachchi H.M."/>
            <person name="Berlin A."/>
            <person name="Brown A."/>
            <person name="Chapman S.B."/>
            <person name="Chen Z."/>
            <person name="Dunbar C."/>
            <person name="Freedman E."/>
            <person name="Gearin G."/>
            <person name="Gellesch M."/>
            <person name="Goldberg J."/>
            <person name="Griggs A."/>
            <person name="Gujja S."/>
            <person name="Heiman D."/>
            <person name="Howarth C."/>
            <person name="Larson L."/>
            <person name="Lui A."/>
            <person name="MacDonald P.J.P."/>
            <person name="Mehta T."/>
            <person name="Montmayeur A."/>
            <person name="Murphy C."/>
            <person name="Neiman D."/>
            <person name="Pearson M."/>
            <person name="Priest M."/>
            <person name="Roberts A."/>
            <person name="Saif S."/>
            <person name="Shea T."/>
            <person name="Shenoy N."/>
            <person name="Sisk P."/>
            <person name="Stolte C."/>
            <person name="Sykes S."/>
            <person name="Yandava C."/>
            <person name="Wortman J."/>
            <person name="Nusbaum C."/>
            <person name="Birren B."/>
        </authorList>
    </citation>
    <scope>NUCLEOTIDE SEQUENCE</scope>
    <source>
        <strain evidence="1">R3-111a-1</strain>
    </source>
</reference>
<reference evidence="2" key="4">
    <citation type="journal article" date="2015" name="G3 (Bethesda)">
        <title>Genome sequences of three phytopathogenic species of the Magnaporthaceae family of fungi.</title>
        <authorList>
            <person name="Okagaki L.H."/>
            <person name="Nunes C.C."/>
            <person name="Sailsbery J."/>
            <person name="Clay B."/>
            <person name="Brown D."/>
            <person name="John T."/>
            <person name="Oh Y."/>
            <person name="Young N."/>
            <person name="Fitzgerald M."/>
            <person name="Haas B.J."/>
            <person name="Zeng Q."/>
            <person name="Young S."/>
            <person name="Adiconis X."/>
            <person name="Fan L."/>
            <person name="Levin J.Z."/>
            <person name="Mitchell T.K."/>
            <person name="Okubara P.A."/>
            <person name="Farman M.L."/>
            <person name="Kohn L.M."/>
            <person name="Birren B."/>
            <person name="Ma L.-J."/>
            <person name="Dean R.A."/>
        </authorList>
    </citation>
    <scope>NUCLEOTIDE SEQUENCE</scope>
    <source>
        <strain evidence="2">R3-111a-1</strain>
    </source>
</reference>
<evidence type="ECO:0000313" key="3">
    <source>
        <dbReference type="Proteomes" id="UP000006039"/>
    </source>
</evidence>
<reference evidence="2" key="5">
    <citation type="submission" date="2018-04" db="UniProtKB">
        <authorList>
            <consortium name="EnsemblFungi"/>
        </authorList>
    </citation>
    <scope>IDENTIFICATION</scope>
    <source>
        <strain evidence="2">R3-111a-1</strain>
    </source>
</reference>
<reference evidence="3" key="1">
    <citation type="submission" date="2010-07" db="EMBL/GenBank/DDBJ databases">
        <title>The genome sequence of Gaeumannomyces graminis var. tritici strain R3-111a-1.</title>
        <authorList>
            <consortium name="The Broad Institute Genome Sequencing Platform"/>
            <person name="Ma L.-J."/>
            <person name="Dead R."/>
            <person name="Young S."/>
            <person name="Zeng Q."/>
            <person name="Koehrsen M."/>
            <person name="Alvarado L."/>
            <person name="Berlin A."/>
            <person name="Chapman S.B."/>
            <person name="Chen Z."/>
            <person name="Freedman E."/>
            <person name="Gellesch M."/>
            <person name="Goldberg J."/>
            <person name="Griggs A."/>
            <person name="Gujja S."/>
            <person name="Heilman E.R."/>
            <person name="Heiman D."/>
            <person name="Hepburn T."/>
            <person name="Howarth C."/>
            <person name="Jen D."/>
            <person name="Larson L."/>
            <person name="Mehta T."/>
            <person name="Neiman D."/>
            <person name="Pearson M."/>
            <person name="Roberts A."/>
            <person name="Saif S."/>
            <person name="Shea T."/>
            <person name="Shenoy N."/>
            <person name="Sisk P."/>
            <person name="Stolte C."/>
            <person name="Sykes S."/>
            <person name="Walk T."/>
            <person name="White J."/>
            <person name="Yandava C."/>
            <person name="Haas B."/>
            <person name="Nusbaum C."/>
            <person name="Birren B."/>
        </authorList>
    </citation>
    <scope>NUCLEOTIDE SEQUENCE [LARGE SCALE GENOMIC DNA]</scope>
    <source>
        <strain evidence="3">R3-111a-1</strain>
    </source>
</reference>
<protein>
    <recommendedName>
        <fullName evidence="4">N-acetyltransferase domain-containing protein</fullName>
    </recommendedName>
</protein>
<dbReference type="GeneID" id="20341936"/>
<dbReference type="SUPFAM" id="SSF55729">
    <property type="entry name" value="Acyl-CoA N-acyltransferases (Nat)"/>
    <property type="match status" value="1"/>
</dbReference>
<sequence length="227" mass="25113">MGSLVFNYYDGRDITDAMLEAAAKLFNNNYGIWDERLGRKGRVKLSARRLRENYLPQGATTVYASVTSDGALVGNVFACRWRCGDKSVCWVTQLVVARGFRERGLASSLLRLMRQDTDSIYGIMSSHPAAILASAKAFGRTFAPLDLDFMRTQAAAVMVESPISYVKDAKLSGSLFLDDTSGLVAGVDTRFFLDHTEPSEALERRRKHGWPLGVLPAGHEFILVLQV</sequence>
<reference evidence="1" key="2">
    <citation type="submission" date="2010-07" db="EMBL/GenBank/DDBJ databases">
        <authorList>
            <consortium name="The Broad Institute Genome Sequencing Platform"/>
            <consortium name="Broad Institute Genome Sequencing Center for Infectious Disease"/>
            <person name="Ma L.-J."/>
            <person name="Dead R."/>
            <person name="Young S."/>
            <person name="Zeng Q."/>
            <person name="Koehrsen M."/>
            <person name="Alvarado L."/>
            <person name="Berlin A."/>
            <person name="Chapman S.B."/>
            <person name="Chen Z."/>
            <person name="Freedman E."/>
            <person name="Gellesch M."/>
            <person name="Goldberg J."/>
            <person name="Griggs A."/>
            <person name="Gujja S."/>
            <person name="Heilman E.R."/>
            <person name="Heiman D."/>
            <person name="Hepburn T."/>
            <person name="Howarth C."/>
            <person name="Jen D."/>
            <person name="Larson L."/>
            <person name="Mehta T."/>
            <person name="Neiman D."/>
            <person name="Pearson M."/>
            <person name="Roberts A."/>
            <person name="Saif S."/>
            <person name="Shea T."/>
            <person name="Shenoy N."/>
            <person name="Sisk P."/>
            <person name="Stolte C."/>
            <person name="Sykes S."/>
            <person name="Walk T."/>
            <person name="White J."/>
            <person name="Yandava C."/>
            <person name="Haas B."/>
            <person name="Nusbaum C."/>
            <person name="Birren B."/>
        </authorList>
    </citation>
    <scope>NUCLEOTIDE SEQUENCE</scope>
    <source>
        <strain evidence="1">R3-111a-1</strain>
    </source>
</reference>
<dbReference type="RefSeq" id="XP_009217509.1">
    <property type="nucleotide sequence ID" value="XM_009219245.1"/>
</dbReference>
<dbReference type="AlphaFoldDB" id="J3NJP8"/>